<feature type="transmembrane region" description="Helical" evidence="22">
    <location>
        <begin position="366"/>
        <end position="387"/>
    </location>
</feature>
<dbReference type="InterPro" id="IPR049406">
    <property type="entry name" value="ZIP4_12_EF-hand"/>
</dbReference>
<evidence type="ECO:0000256" key="3">
    <source>
        <dbReference type="ARBA" id="ARBA00006939"/>
    </source>
</evidence>
<keyword evidence="15 22" id="KW-0472">Membrane</keyword>
<comment type="subcellular location">
    <subcellularLocation>
        <location evidence="2">Apical cell membrane</location>
        <topology evidence="2">Multi-pass membrane protein</topology>
    </subcellularLocation>
    <subcellularLocation>
        <location evidence="1">Recycling endosome membrane</location>
        <topology evidence="1">Multi-pass membrane protein</topology>
    </subcellularLocation>
</comment>
<evidence type="ECO:0000259" key="23">
    <source>
        <dbReference type="Pfam" id="PF18292"/>
    </source>
</evidence>
<evidence type="ECO:0000313" key="25">
    <source>
        <dbReference type="Proteomes" id="UP001652624"/>
    </source>
</evidence>
<keyword evidence="7" id="KW-0479">Metal-binding</keyword>
<gene>
    <name evidence="26" type="primary">SLC39A4</name>
</gene>
<evidence type="ECO:0000256" key="6">
    <source>
        <dbReference type="ARBA" id="ARBA00022692"/>
    </source>
</evidence>
<comment type="catalytic activity">
    <reaction evidence="16">
        <text>Zn(2+)(in) = Zn(2+)(out)</text>
        <dbReference type="Rhea" id="RHEA:29351"/>
        <dbReference type="ChEBI" id="CHEBI:29105"/>
    </reaction>
</comment>
<keyword evidence="10" id="KW-0862">Zinc</keyword>
<evidence type="ECO:0000256" key="5">
    <source>
        <dbReference type="ARBA" id="ARBA00022475"/>
    </source>
</evidence>
<evidence type="ECO:0000256" key="7">
    <source>
        <dbReference type="ARBA" id="ARBA00022723"/>
    </source>
</evidence>
<accession>A0A1S3W2N9</accession>
<dbReference type="InterPro" id="IPR041137">
    <property type="entry name" value="ZIP4_N"/>
</dbReference>
<evidence type="ECO:0000256" key="9">
    <source>
        <dbReference type="ARBA" id="ARBA00022753"/>
    </source>
</evidence>
<dbReference type="GO" id="GO:0016324">
    <property type="term" value="C:apical plasma membrane"/>
    <property type="evidence" value="ECO:0007669"/>
    <property type="project" value="UniProtKB-SubCell"/>
</dbReference>
<evidence type="ECO:0000256" key="8">
    <source>
        <dbReference type="ARBA" id="ARBA00022729"/>
    </source>
</evidence>
<keyword evidence="13 22" id="KW-1133">Transmembrane helix</keyword>
<evidence type="ECO:0000256" key="12">
    <source>
        <dbReference type="ARBA" id="ARBA00022906"/>
    </source>
</evidence>
<feature type="transmembrane region" description="Helical" evidence="22">
    <location>
        <begin position="447"/>
        <end position="468"/>
    </location>
</feature>
<dbReference type="Pfam" id="PF21116">
    <property type="entry name" value="EF-hand_Zip"/>
    <property type="match status" value="2"/>
</dbReference>
<evidence type="ECO:0000256" key="14">
    <source>
        <dbReference type="ARBA" id="ARBA00023065"/>
    </source>
</evidence>
<keyword evidence="6 22" id="KW-0812">Transmembrane</keyword>
<feature type="transmembrane region" description="Helical" evidence="22">
    <location>
        <begin position="599"/>
        <end position="621"/>
    </location>
</feature>
<evidence type="ECO:0000259" key="24">
    <source>
        <dbReference type="Pfam" id="PF21116"/>
    </source>
</evidence>
<feature type="domain" description="Zinc transporter ZIP4/12 EF-hand" evidence="24">
    <location>
        <begin position="202"/>
        <end position="265"/>
    </location>
</feature>
<evidence type="ECO:0000256" key="21">
    <source>
        <dbReference type="SAM" id="MobiDB-lite"/>
    </source>
</evidence>
<dbReference type="InParanoid" id="A0A1S3W2N9"/>
<dbReference type="Pfam" id="PF18292">
    <property type="entry name" value="ZIP4_domain"/>
    <property type="match status" value="1"/>
</dbReference>
<feature type="transmembrane region" description="Helical" evidence="22">
    <location>
        <begin position="658"/>
        <end position="681"/>
    </location>
</feature>
<keyword evidence="4" id="KW-0813">Transport</keyword>
<name>A0A1S3W2N9_ERIEU</name>
<dbReference type="GO" id="GO:0005385">
    <property type="term" value="F:zinc ion transmembrane transporter activity"/>
    <property type="evidence" value="ECO:0007669"/>
    <property type="project" value="TreeGrafter"/>
</dbReference>
<feature type="transmembrane region" description="Helical" evidence="22">
    <location>
        <begin position="399"/>
        <end position="420"/>
    </location>
</feature>
<keyword evidence="8" id="KW-0732">Signal</keyword>
<dbReference type="GO" id="GO:0071578">
    <property type="term" value="P:zinc ion import across plasma membrane"/>
    <property type="evidence" value="ECO:0007669"/>
    <property type="project" value="TreeGrafter"/>
</dbReference>
<dbReference type="RefSeq" id="XP_016040661.1">
    <property type="nucleotide sequence ID" value="XM_016185175.2"/>
</dbReference>
<evidence type="ECO:0000256" key="15">
    <source>
        <dbReference type="ARBA" id="ARBA00023136"/>
    </source>
</evidence>
<evidence type="ECO:0000256" key="2">
    <source>
        <dbReference type="ARBA" id="ARBA00004424"/>
    </source>
</evidence>
<evidence type="ECO:0000256" key="4">
    <source>
        <dbReference type="ARBA" id="ARBA00022448"/>
    </source>
</evidence>
<evidence type="ECO:0000256" key="20">
    <source>
        <dbReference type="ARBA" id="ARBA00055808"/>
    </source>
</evidence>
<evidence type="ECO:0000256" key="11">
    <source>
        <dbReference type="ARBA" id="ARBA00022843"/>
    </source>
</evidence>
<feature type="compositionally biased region" description="Basic and acidic residues" evidence="21">
    <location>
        <begin position="241"/>
        <end position="281"/>
    </location>
</feature>
<dbReference type="GeneID" id="103107305"/>
<protein>
    <recommendedName>
        <fullName evidence="17">Zinc transporter ZIP4</fullName>
    </recommendedName>
    <alternativeName>
        <fullName evidence="19">Solute carrier family 39 member 4</fullName>
    </alternativeName>
    <alternativeName>
        <fullName evidence="18">Zrt- and Irt-like protein 4</fullName>
    </alternativeName>
</protein>
<organism evidence="25 26">
    <name type="scientific">Erinaceus europaeus</name>
    <name type="common">Western European hedgehog</name>
    <dbReference type="NCBI Taxonomy" id="9365"/>
    <lineage>
        <taxon>Eukaryota</taxon>
        <taxon>Metazoa</taxon>
        <taxon>Chordata</taxon>
        <taxon>Craniata</taxon>
        <taxon>Vertebrata</taxon>
        <taxon>Euteleostomi</taxon>
        <taxon>Mammalia</taxon>
        <taxon>Eutheria</taxon>
        <taxon>Laurasiatheria</taxon>
        <taxon>Eulipotyphla</taxon>
        <taxon>Erinaceidae</taxon>
        <taxon>Erinaceinae</taxon>
        <taxon>Erinaceus</taxon>
    </lineage>
</organism>
<feature type="region of interest" description="Disordered" evidence="21">
    <location>
        <begin position="238"/>
        <end position="284"/>
    </location>
</feature>
<feature type="domain" description="Zinc transporter ZIP4 N-terminal" evidence="23">
    <location>
        <begin position="47"/>
        <end position="196"/>
    </location>
</feature>
<dbReference type="GO" id="GO:0046872">
    <property type="term" value="F:metal ion binding"/>
    <property type="evidence" value="ECO:0007669"/>
    <property type="project" value="UniProtKB-KW"/>
</dbReference>
<evidence type="ECO:0000256" key="18">
    <source>
        <dbReference type="ARBA" id="ARBA00041703"/>
    </source>
</evidence>
<keyword evidence="12" id="KW-0864">Zinc transport</keyword>
<evidence type="ECO:0000256" key="13">
    <source>
        <dbReference type="ARBA" id="ARBA00022989"/>
    </source>
</evidence>
<evidence type="ECO:0000256" key="22">
    <source>
        <dbReference type="SAM" id="Phobius"/>
    </source>
</evidence>
<dbReference type="GO" id="GO:0030003">
    <property type="term" value="P:intracellular monoatomic cation homeostasis"/>
    <property type="evidence" value="ECO:0007669"/>
    <property type="project" value="TreeGrafter"/>
</dbReference>
<feature type="transmembrane region" description="Helical" evidence="22">
    <location>
        <begin position="627"/>
        <end position="646"/>
    </location>
</feature>
<dbReference type="AlphaFoldDB" id="A0A1S3W2N9"/>
<dbReference type="InterPro" id="IPR003689">
    <property type="entry name" value="ZIP"/>
</dbReference>
<comment type="function">
    <text evidence="20">Selective transporter that mediates the uptake of Zn(2+). Plays an essential role for dietary zinc uptake from small intestine. The Zn(2+) uniporter activity is regulated by zinc availability. Also exhibits polyspecific binding and transport of Cu(2+), Cd(2+) and possibly Ni(2+) but at higher concentrations.</text>
</comment>
<evidence type="ECO:0000256" key="1">
    <source>
        <dbReference type="ARBA" id="ARBA00004195"/>
    </source>
</evidence>
<evidence type="ECO:0000256" key="10">
    <source>
        <dbReference type="ARBA" id="ARBA00022833"/>
    </source>
</evidence>
<reference evidence="25" key="1">
    <citation type="submission" date="2025-05" db="UniProtKB">
        <authorList>
            <consortium name="RefSeq"/>
        </authorList>
    </citation>
    <scope>NUCLEOTIDE SEQUENCE [LARGE SCALE GENOMIC DNA]</scope>
</reference>
<keyword evidence="9" id="KW-0967">Endosome</keyword>
<dbReference type="PANTHER" id="PTHR12191">
    <property type="entry name" value="SOLUTE CARRIER FAMILY 39"/>
    <property type="match status" value="1"/>
</dbReference>
<dbReference type="CTD" id="55630"/>
<dbReference type="PANTHER" id="PTHR12191:SF21">
    <property type="entry name" value="ZINC TRANSPORTER ZIP4"/>
    <property type="match status" value="1"/>
</dbReference>
<proteinExistence type="inferred from homology"/>
<reference evidence="26" key="2">
    <citation type="submission" date="2025-08" db="UniProtKB">
        <authorList>
            <consortium name="RefSeq"/>
        </authorList>
    </citation>
    <scope>IDENTIFICATION</scope>
</reference>
<keyword evidence="11" id="KW-0832">Ubl conjugation</keyword>
<keyword evidence="5" id="KW-1003">Cell membrane</keyword>
<dbReference type="GO" id="GO:0140410">
    <property type="term" value="F:monoatomic cation:bicarbonate symporter activity"/>
    <property type="evidence" value="ECO:0007669"/>
    <property type="project" value="TreeGrafter"/>
</dbReference>
<evidence type="ECO:0000313" key="26">
    <source>
        <dbReference type="RefSeq" id="XP_016040661.1"/>
    </source>
</evidence>
<keyword evidence="25" id="KW-1185">Reference proteome</keyword>
<dbReference type="Proteomes" id="UP001652624">
    <property type="component" value="Chromosome 1"/>
</dbReference>
<evidence type="ECO:0000256" key="16">
    <source>
        <dbReference type="ARBA" id="ARBA00034634"/>
    </source>
</evidence>
<dbReference type="GO" id="GO:0055038">
    <property type="term" value="C:recycling endosome membrane"/>
    <property type="evidence" value="ECO:0007669"/>
    <property type="project" value="UniProtKB-SubCell"/>
</dbReference>
<dbReference type="FunCoup" id="A0A1S3W2N9">
    <property type="interactions" value="11"/>
</dbReference>
<evidence type="ECO:0000256" key="19">
    <source>
        <dbReference type="ARBA" id="ARBA00042777"/>
    </source>
</evidence>
<dbReference type="InterPro" id="IPR050799">
    <property type="entry name" value="ZIP_Transporter"/>
</dbReference>
<dbReference type="OrthoDB" id="9665909at2759"/>
<keyword evidence="14" id="KW-0406">Ion transport</keyword>
<sequence length="687" mass="75158">MEVLARLMQGLLLAVLVVIPTAQPGLLLSMLSSSSDQGTLDREVLGSLLNTLAARVHCLDGPCGKCLSMEAVLALGDLQSPQLPPRLEVKHVARFSAAITLYLSNPELTCMDIEDGFWATRADNLLDLLGKPSTLTSCLNELLHRIQDKAADPPTEEAECVDLHQLLEEAVRAGAPGNPGLILAALLDHARNGSCFQALPTPQYFVDFVFRQYSGNASNMTLAELEVLMQHLGIGGEAESYDGHDSDHSHGHDHQDRDSQDKHHKHEHENEHAHHHQEYHGSLRKKMKRHRDVPYFTPNGSSNVWDTLCLSARDLMTVYKISEQAGVSPEDWAKLSPALLQQQLSGACSLPHRVSMEGRLSQAEQYLYGSLATLLICFSALFGLLLLTCSSCSTATHYVLQTFLGMAVGALTGDAFLHLMPKVLGLHVHTVEDHSHHDDNSQPTWRLLAMLGGLYVFFLFENLFNLLLPVDAEEDPKDESYNHSGHSHSVSLQLSPSEIRVSKQLHEGSHADLVSEENPELLNAAPPKLSSELRLLPYMITVGDAVHNFADGLAIGAAFSSSWKTGLATSLAVFCHEVPHELGDFAALLHVGLSVRRALLLNLVSALTAFTGLYLALAVGVNVDGESWILAIATGLFLYVALCDMLPAMLNARDSRPWLLFLLHNVGLLGGWIILLLLSLYEDNIIL</sequence>
<dbReference type="Pfam" id="PF02535">
    <property type="entry name" value="Zip"/>
    <property type="match status" value="1"/>
</dbReference>
<comment type="similarity">
    <text evidence="3">Belongs to the ZIP transporter (TC 2.A.5) family.</text>
</comment>
<evidence type="ECO:0000256" key="17">
    <source>
        <dbReference type="ARBA" id="ARBA00039394"/>
    </source>
</evidence>
<feature type="domain" description="Zinc transporter ZIP4/12 EF-hand" evidence="24">
    <location>
        <begin position="271"/>
        <end position="347"/>
    </location>
</feature>